<dbReference type="GO" id="GO:0016989">
    <property type="term" value="F:sigma factor antagonist activity"/>
    <property type="evidence" value="ECO:0007669"/>
    <property type="project" value="TreeGrafter"/>
</dbReference>
<dbReference type="PANTHER" id="PTHR30273">
    <property type="entry name" value="PERIPLASMIC SIGNAL SENSOR AND SIGMA FACTOR ACTIVATOR FECR-RELATED"/>
    <property type="match status" value="1"/>
</dbReference>
<dbReference type="RefSeq" id="WP_097080028.1">
    <property type="nucleotide sequence ID" value="NZ_BAABHT010000017.1"/>
</dbReference>
<evidence type="ECO:0000259" key="1">
    <source>
        <dbReference type="Pfam" id="PF04773"/>
    </source>
</evidence>
<gene>
    <name evidence="3" type="ORF">SAMN05421731_11027</name>
</gene>
<dbReference type="InterPro" id="IPR032623">
    <property type="entry name" value="FecR_N"/>
</dbReference>
<accession>A0A240EED2</accession>
<feature type="domain" description="FecR protein" evidence="1">
    <location>
        <begin position="135"/>
        <end position="218"/>
    </location>
</feature>
<dbReference type="Proteomes" id="UP000219042">
    <property type="component" value="Unassembled WGS sequence"/>
</dbReference>
<dbReference type="Pfam" id="PF04773">
    <property type="entry name" value="FecR"/>
    <property type="match status" value="1"/>
</dbReference>
<name>A0A240EED2_9GAMM</name>
<evidence type="ECO:0000259" key="2">
    <source>
        <dbReference type="Pfam" id="PF16220"/>
    </source>
</evidence>
<dbReference type="InterPro" id="IPR012373">
    <property type="entry name" value="Ferrdict_sens_TM"/>
</dbReference>
<feature type="domain" description="FecR N-terminal" evidence="2">
    <location>
        <begin position="20"/>
        <end position="57"/>
    </location>
</feature>
<dbReference type="PANTHER" id="PTHR30273:SF2">
    <property type="entry name" value="PROTEIN FECR"/>
    <property type="match status" value="1"/>
</dbReference>
<dbReference type="Pfam" id="PF16220">
    <property type="entry name" value="DUF4880"/>
    <property type="match status" value="1"/>
</dbReference>
<evidence type="ECO:0000313" key="4">
    <source>
        <dbReference type="Proteomes" id="UP000219042"/>
    </source>
</evidence>
<reference evidence="4" key="1">
    <citation type="submission" date="2016-09" db="EMBL/GenBank/DDBJ databases">
        <authorList>
            <person name="Varghese N."/>
            <person name="Submissions S."/>
        </authorList>
    </citation>
    <scope>NUCLEOTIDE SEQUENCE [LARGE SCALE GENOMIC DNA]</scope>
    <source>
        <strain evidence="4">ANC 4466</strain>
    </source>
</reference>
<protein>
    <submittedName>
        <fullName evidence="3">FecR family protein</fullName>
    </submittedName>
</protein>
<proteinExistence type="predicted"/>
<organism evidence="3 4">
    <name type="scientific">Acinetobacter puyangensis</name>
    <dbReference type="NCBI Taxonomy" id="1096779"/>
    <lineage>
        <taxon>Bacteria</taxon>
        <taxon>Pseudomonadati</taxon>
        <taxon>Pseudomonadota</taxon>
        <taxon>Gammaproteobacteria</taxon>
        <taxon>Moraxellales</taxon>
        <taxon>Moraxellaceae</taxon>
        <taxon>Acinetobacter</taxon>
    </lineage>
</organism>
<dbReference type="PIRSF" id="PIRSF018266">
    <property type="entry name" value="FecR"/>
    <property type="match status" value="1"/>
</dbReference>
<dbReference type="OrthoDB" id="1099576at2"/>
<sequence length="335" mass="38057">MPAQSPSPASAPPNSEELVEQAAEWLVKLSSDDCTAQDHQAFEQWQQQSPAHQHAVAGMQGMIEQLKQLHQNNQAQTHIVEDAIQEQSQLTQKLNSRSSLFIFMMGCMFAALLSWQMLPVEYWLADQSSRYDQWTDQTLLDQSQIKISGHSAYNIQFNAQQRHIELLDGNILVDIAKDATRPFVVKTEFAQIKALGTRFMVQHSDNQTILTMLESKVEVRSIQGNQRQIIEAGQQVVINKQGIQTIHAISPAMLEQAWQKHSLMVDQMPLPQVLDILKSYNQGKIYYHAHEIKQLRVTAILPLNDIDQAFTLLQDSLPIQVSRPVPYVTRVTLKD</sequence>
<dbReference type="AlphaFoldDB" id="A0A240EED2"/>
<dbReference type="Gene3D" id="2.60.120.1440">
    <property type="match status" value="1"/>
</dbReference>
<evidence type="ECO:0000313" key="3">
    <source>
        <dbReference type="EMBL" id="SNX46280.1"/>
    </source>
</evidence>
<keyword evidence="4" id="KW-1185">Reference proteome</keyword>
<dbReference type="InterPro" id="IPR006860">
    <property type="entry name" value="FecR"/>
</dbReference>
<dbReference type="EMBL" id="OANT01000010">
    <property type="protein sequence ID" value="SNX46280.1"/>
    <property type="molecule type" value="Genomic_DNA"/>
</dbReference>